<organism evidence="6 7">
    <name type="scientific">Tetranychus urticae</name>
    <name type="common">Two-spotted spider mite</name>
    <dbReference type="NCBI Taxonomy" id="32264"/>
    <lineage>
        <taxon>Eukaryota</taxon>
        <taxon>Metazoa</taxon>
        <taxon>Ecdysozoa</taxon>
        <taxon>Arthropoda</taxon>
        <taxon>Chelicerata</taxon>
        <taxon>Arachnida</taxon>
        <taxon>Acari</taxon>
        <taxon>Acariformes</taxon>
        <taxon>Trombidiformes</taxon>
        <taxon>Prostigmata</taxon>
        <taxon>Eleutherengona</taxon>
        <taxon>Raphignathae</taxon>
        <taxon>Tetranychoidea</taxon>
        <taxon>Tetranychidae</taxon>
        <taxon>Tetranychus</taxon>
    </lineage>
</organism>
<dbReference type="GO" id="GO:0022857">
    <property type="term" value="F:transmembrane transporter activity"/>
    <property type="evidence" value="ECO:0007669"/>
    <property type="project" value="TreeGrafter"/>
</dbReference>
<dbReference type="eggNOG" id="KOG2816">
    <property type="taxonomic scope" value="Eukaryota"/>
</dbReference>
<dbReference type="HOGENOM" id="CLU_028365_0_0_1"/>
<dbReference type="PANTHER" id="PTHR23507">
    <property type="entry name" value="ZGC:174356"/>
    <property type="match status" value="1"/>
</dbReference>
<dbReference type="AlphaFoldDB" id="T1JWC3"/>
<sequence length="490" mass="54170">MNTKAFFSYLNLMKFDFCILFGGMGYIIQSMAVTTLVEDKVCNNHLKLNESFCADFTSYPDSVETQEILRIANTFKNWQFVIINTPCLLLSIFIGYWLGNYPKYFKLMLMSVFFGGICQVSLLIVNLFVFKAPWWAILLSYIPYSMCGGIFLLFSCLYTSISWGTPSHLVIIRFAVIEFIVKIGMLSSSYSSGAIFAMHPWIGNHRKNYIGVLLTSLGLNFCGLVYVTLLKPCFVIEKNPEKDDASFSQVVKDVFQLSRAKQFLSVFSVKRPNQGRLRLILLITSGAVCNASLNGEDGISYQFAQRVYGLTEDAYTKILTLGYIPPTIATSIGPSLLKFIGLSDPSIAIFGCLSLSAFFVIRGIFLSVRGYIAGYIIGSCGRMSSVAIRSLIVSTVEPAESAQIFTLSTALETFVGLGATFLYTTVFSATIAHQPGAVMLTVGSIIMYPLAVSLWIRFVQSKKTEMLTGPNNVEIGAKLSNGQSKQDNVL</sequence>
<evidence type="ECO:0000256" key="2">
    <source>
        <dbReference type="ARBA" id="ARBA00022692"/>
    </source>
</evidence>
<feature type="transmembrane region" description="Helical" evidence="5">
    <location>
        <begin position="12"/>
        <end position="29"/>
    </location>
</feature>
<keyword evidence="2 5" id="KW-0812">Transmembrane</keyword>
<feature type="transmembrane region" description="Helical" evidence="5">
    <location>
        <begin position="170"/>
        <end position="189"/>
    </location>
</feature>
<dbReference type="GO" id="GO:0016020">
    <property type="term" value="C:membrane"/>
    <property type="evidence" value="ECO:0007669"/>
    <property type="project" value="UniProtKB-SubCell"/>
</dbReference>
<feature type="transmembrane region" description="Helical" evidence="5">
    <location>
        <begin position="372"/>
        <end position="392"/>
    </location>
</feature>
<accession>T1JWC3</accession>
<gene>
    <name evidence="6" type="primary">107370923</name>
</gene>
<feature type="transmembrane region" description="Helical" evidence="5">
    <location>
        <begin position="209"/>
        <end position="229"/>
    </location>
</feature>
<evidence type="ECO:0000256" key="5">
    <source>
        <dbReference type="SAM" id="Phobius"/>
    </source>
</evidence>
<feature type="transmembrane region" description="Helical" evidence="5">
    <location>
        <begin position="347"/>
        <end position="366"/>
    </location>
</feature>
<dbReference type="KEGG" id="tut:107370923"/>
<evidence type="ECO:0000313" key="7">
    <source>
        <dbReference type="Proteomes" id="UP000015104"/>
    </source>
</evidence>
<dbReference type="SUPFAM" id="SSF103473">
    <property type="entry name" value="MFS general substrate transporter"/>
    <property type="match status" value="1"/>
</dbReference>
<dbReference type="InterPro" id="IPR036259">
    <property type="entry name" value="MFS_trans_sf"/>
</dbReference>
<reference evidence="7" key="1">
    <citation type="submission" date="2011-08" db="EMBL/GenBank/DDBJ databases">
        <authorList>
            <person name="Rombauts S."/>
        </authorList>
    </citation>
    <scope>NUCLEOTIDE SEQUENCE</scope>
    <source>
        <strain evidence="7">London</strain>
    </source>
</reference>
<keyword evidence="3 5" id="KW-1133">Transmembrane helix</keyword>
<protein>
    <recommendedName>
        <fullName evidence="8">Major facilitator superfamily (MFS) profile domain-containing protein</fullName>
    </recommendedName>
</protein>
<evidence type="ECO:0000256" key="1">
    <source>
        <dbReference type="ARBA" id="ARBA00004141"/>
    </source>
</evidence>
<dbReference type="EMBL" id="CAEY01000808">
    <property type="status" value="NOT_ANNOTATED_CDS"/>
    <property type="molecule type" value="Genomic_DNA"/>
</dbReference>
<dbReference type="Proteomes" id="UP000015104">
    <property type="component" value="Unassembled WGS sequence"/>
</dbReference>
<dbReference type="PANTHER" id="PTHR23507:SF1">
    <property type="entry name" value="FI18259P1-RELATED"/>
    <property type="match status" value="1"/>
</dbReference>
<keyword evidence="4 5" id="KW-0472">Membrane</keyword>
<feature type="transmembrane region" description="Helical" evidence="5">
    <location>
        <begin position="107"/>
        <end position="128"/>
    </location>
</feature>
<feature type="transmembrane region" description="Helical" evidence="5">
    <location>
        <begin position="404"/>
        <end position="424"/>
    </location>
</feature>
<evidence type="ECO:0000313" key="6">
    <source>
        <dbReference type="EnsemblMetazoa" id="tetur02g07750.1"/>
    </source>
</evidence>
<evidence type="ECO:0000256" key="3">
    <source>
        <dbReference type="ARBA" id="ARBA00022989"/>
    </source>
</evidence>
<evidence type="ECO:0000256" key="4">
    <source>
        <dbReference type="ARBA" id="ARBA00023136"/>
    </source>
</evidence>
<evidence type="ECO:0008006" key="8">
    <source>
        <dbReference type="Google" id="ProtNLM"/>
    </source>
</evidence>
<feature type="transmembrane region" description="Helical" evidence="5">
    <location>
        <begin position="78"/>
        <end position="98"/>
    </location>
</feature>
<name>T1JWC3_TETUR</name>
<feature type="transmembrane region" description="Helical" evidence="5">
    <location>
        <begin position="436"/>
        <end position="456"/>
    </location>
</feature>
<feature type="transmembrane region" description="Helical" evidence="5">
    <location>
        <begin position="134"/>
        <end position="158"/>
    </location>
</feature>
<reference evidence="6" key="2">
    <citation type="submission" date="2015-06" db="UniProtKB">
        <authorList>
            <consortium name="EnsemblMetazoa"/>
        </authorList>
    </citation>
    <scope>IDENTIFICATION</scope>
</reference>
<comment type="subcellular location">
    <subcellularLocation>
        <location evidence="1">Membrane</location>
        <topology evidence="1">Multi-pass membrane protein</topology>
    </subcellularLocation>
</comment>
<keyword evidence="7" id="KW-1185">Reference proteome</keyword>
<dbReference type="OrthoDB" id="3026777at2759"/>
<dbReference type="EnsemblMetazoa" id="tetur02g07750.1">
    <property type="protein sequence ID" value="tetur02g07750.1"/>
    <property type="gene ID" value="tetur02g07750"/>
</dbReference>
<proteinExistence type="predicted"/>